<accession>A0A3D8GRP9</accession>
<dbReference type="AlphaFoldDB" id="A0A3D8GRP9"/>
<feature type="signal peptide" evidence="1">
    <location>
        <begin position="1"/>
        <end position="16"/>
    </location>
</feature>
<gene>
    <name evidence="2" type="ORF">DRW41_10760</name>
</gene>
<name>A0A3D8GRP9_9BACI</name>
<dbReference type="RefSeq" id="WP_115451981.1">
    <property type="nucleotide sequence ID" value="NZ_QNQT01000003.1"/>
</dbReference>
<evidence type="ECO:0000313" key="3">
    <source>
        <dbReference type="Proteomes" id="UP000257144"/>
    </source>
</evidence>
<proteinExistence type="predicted"/>
<dbReference type="Proteomes" id="UP000257144">
    <property type="component" value="Unassembled WGS sequence"/>
</dbReference>
<dbReference type="OrthoDB" id="2453485at2"/>
<sequence>MLHFFFLLRIVTFLFAVFTSGVDNVVEVDVNYWENGVKNQQVDVLLHKEDKRVFVDAVHDAKKMDEDKLIRTKPSLTINIMSKEGDYKGYELWITSDGKSYMESLDAADGGMFKLSKSSVKELTEFLETKGKADVIQNDVEFEE</sequence>
<comment type="caution">
    <text evidence="2">The sequence shown here is derived from an EMBL/GenBank/DDBJ whole genome shotgun (WGS) entry which is preliminary data.</text>
</comment>
<dbReference type="EMBL" id="QNQT01000003">
    <property type="protein sequence ID" value="RDU37153.1"/>
    <property type="molecule type" value="Genomic_DNA"/>
</dbReference>
<reference evidence="2 3" key="1">
    <citation type="submission" date="2018-07" db="EMBL/GenBank/DDBJ databases">
        <title>Bacillus sp. YLB-04 draft genome sequence.</title>
        <authorList>
            <person name="Yu L."/>
            <person name="Tang X."/>
        </authorList>
    </citation>
    <scope>NUCLEOTIDE SEQUENCE [LARGE SCALE GENOMIC DNA]</scope>
    <source>
        <strain evidence="2 3">YLB-04</strain>
    </source>
</reference>
<keyword evidence="3" id="KW-1185">Reference proteome</keyword>
<evidence type="ECO:0000313" key="2">
    <source>
        <dbReference type="EMBL" id="RDU37153.1"/>
    </source>
</evidence>
<keyword evidence="1" id="KW-0732">Signal</keyword>
<protein>
    <submittedName>
        <fullName evidence="2">Uncharacterized protein</fullName>
    </submittedName>
</protein>
<evidence type="ECO:0000256" key="1">
    <source>
        <dbReference type="SAM" id="SignalP"/>
    </source>
</evidence>
<feature type="chain" id="PRO_5038796539" evidence="1">
    <location>
        <begin position="17"/>
        <end position="144"/>
    </location>
</feature>
<organism evidence="2 3">
    <name type="scientific">Neobacillus piezotolerans</name>
    <dbReference type="NCBI Taxonomy" id="2259171"/>
    <lineage>
        <taxon>Bacteria</taxon>
        <taxon>Bacillati</taxon>
        <taxon>Bacillota</taxon>
        <taxon>Bacilli</taxon>
        <taxon>Bacillales</taxon>
        <taxon>Bacillaceae</taxon>
        <taxon>Neobacillus</taxon>
    </lineage>
</organism>